<accession>A0A0C9XSJ3</accession>
<evidence type="ECO:0000313" key="3">
    <source>
        <dbReference type="Proteomes" id="UP000054018"/>
    </source>
</evidence>
<sequence length="94" mass="10040">MSPSLVQHLFAHSRGSKSRSLPHSPVTGAIDDVDGESSRLGGSMRAVCDALRSISSINHDISSMDDGFQALKRGLDIENCSCGIFVEPEQSLSH</sequence>
<keyword evidence="3" id="KW-1185">Reference proteome</keyword>
<dbReference type="EMBL" id="KN833897">
    <property type="protein sequence ID" value="KIK15290.1"/>
    <property type="molecule type" value="Genomic_DNA"/>
</dbReference>
<reference evidence="2 3" key="1">
    <citation type="submission" date="2014-04" db="EMBL/GenBank/DDBJ databases">
        <authorList>
            <consortium name="DOE Joint Genome Institute"/>
            <person name="Kuo A."/>
            <person name="Kohler A."/>
            <person name="Costa M.D."/>
            <person name="Nagy L.G."/>
            <person name="Floudas D."/>
            <person name="Copeland A."/>
            <person name="Barry K.W."/>
            <person name="Cichocki N."/>
            <person name="Veneault-Fourrey C."/>
            <person name="LaButti K."/>
            <person name="Lindquist E.A."/>
            <person name="Lipzen A."/>
            <person name="Lundell T."/>
            <person name="Morin E."/>
            <person name="Murat C."/>
            <person name="Sun H."/>
            <person name="Tunlid A."/>
            <person name="Henrissat B."/>
            <person name="Grigoriev I.V."/>
            <person name="Hibbett D.S."/>
            <person name="Martin F."/>
            <person name="Nordberg H.P."/>
            <person name="Cantor M.N."/>
            <person name="Hua S.X."/>
        </authorList>
    </citation>
    <scope>NUCLEOTIDE SEQUENCE [LARGE SCALE GENOMIC DNA]</scope>
    <source>
        <strain evidence="2 3">441</strain>
    </source>
</reference>
<evidence type="ECO:0000313" key="2">
    <source>
        <dbReference type="EMBL" id="KIK15290.1"/>
    </source>
</evidence>
<dbReference type="HOGENOM" id="CLU_2387020_0_0_1"/>
<dbReference type="AlphaFoldDB" id="A0A0C9XSJ3"/>
<organism evidence="2 3">
    <name type="scientific">Pisolithus microcarpus 441</name>
    <dbReference type="NCBI Taxonomy" id="765257"/>
    <lineage>
        <taxon>Eukaryota</taxon>
        <taxon>Fungi</taxon>
        <taxon>Dikarya</taxon>
        <taxon>Basidiomycota</taxon>
        <taxon>Agaricomycotina</taxon>
        <taxon>Agaricomycetes</taxon>
        <taxon>Agaricomycetidae</taxon>
        <taxon>Boletales</taxon>
        <taxon>Sclerodermatineae</taxon>
        <taxon>Pisolithaceae</taxon>
        <taxon>Pisolithus</taxon>
    </lineage>
</organism>
<dbReference type="OrthoDB" id="10386738at2759"/>
<evidence type="ECO:0000256" key="1">
    <source>
        <dbReference type="SAM" id="MobiDB-lite"/>
    </source>
</evidence>
<reference evidence="3" key="2">
    <citation type="submission" date="2015-01" db="EMBL/GenBank/DDBJ databases">
        <title>Evolutionary Origins and Diversification of the Mycorrhizal Mutualists.</title>
        <authorList>
            <consortium name="DOE Joint Genome Institute"/>
            <consortium name="Mycorrhizal Genomics Consortium"/>
            <person name="Kohler A."/>
            <person name="Kuo A."/>
            <person name="Nagy L.G."/>
            <person name="Floudas D."/>
            <person name="Copeland A."/>
            <person name="Barry K.W."/>
            <person name="Cichocki N."/>
            <person name="Veneault-Fourrey C."/>
            <person name="LaButti K."/>
            <person name="Lindquist E.A."/>
            <person name="Lipzen A."/>
            <person name="Lundell T."/>
            <person name="Morin E."/>
            <person name="Murat C."/>
            <person name="Riley R."/>
            <person name="Ohm R."/>
            <person name="Sun H."/>
            <person name="Tunlid A."/>
            <person name="Henrissat B."/>
            <person name="Grigoriev I.V."/>
            <person name="Hibbett D.S."/>
            <person name="Martin F."/>
        </authorList>
    </citation>
    <scope>NUCLEOTIDE SEQUENCE [LARGE SCALE GENOMIC DNA]</scope>
    <source>
        <strain evidence="3">441</strain>
    </source>
</reference>
<gene>
    <name evidence="2" type="ORF">PISMIDRAFT_687404</name>
</gene>
<name>A0A0C9XSJ3_9AGAM</name>
<feature type="region of interest" description="Disordered" evidence="1">
    <location>
        <begin position="13"/>
        <end position="39"/>
    </location>
</feature>
<dbReference type="Proteomes" id="UP000054018">
    <property type="component" value="Unassembled WGS sequence"/>
</dbReference>
<protein>
    <submittedName>
        <fullName evidence="2">Uncharacterized protein</fullName>
    </submittedName>
</protein>
<proteinExistence type="predicted"/>